<dbReference type="AlphaFoldDB" id="A0A2P2NGV1"/>
<dbReference type="EMBL" id="GGEC01061195">
    <property type="protein sequence ID" value="MBX41679.1"/>
    <property type="molecule type" value="Transcribed_RNA"/>
</dbReference>
<reference evidence="1" key="1">
    <citation type="submission" date="2018-02" db="EMBL/GenBank/DDBJ databases">
        <title>Rhizophora mucronata_Transcriptome.</title>
        <authorList>
            <person name="Meera S.P."/>
            <person name="Sreeshan A."/>
            <person name="Augustine A."/>
        </authorList>
    </citation>
    <scope>NUCLEOTIDE SEQUENCE</scope>
    <source>
        <tissue evidence="1">Leaf</tissue>
    </source>
</reference>
<protein>
    <submittedName>
        <fullName evidence="1">Uncharacterized protein</fullName>
    </submittedName>
</protein>
<organism evidence="1">
    <name type="scientific">Rhizophora mucronata</name>
    <name type="common">Asiatic mangrove</name>
    <dbReference type="NCBI Taxonomy" id="61149"/>
    <lineage>
        <taxon>Eukaryota</taxon>
        <taxon>Viridiplantae</taxon>
        <taxon>Streptophyta</taxon>
        <taxon>Embryophyta</taxon>
        <taxon>Tracheophyta</taxon>
        <taxon>Spermatophyta</taxon>
        <taxon>Magnoliopsida</taxon>
        <taxon>eudicotyledons</taxon>
        <taxon>Gunneridae</taxon>
        <taxon>Pentapetalae</taxon>
        <taxon>rosids</taxon>
        <taxon>fabids</taxon>
        <taxon>Malpighiales</taxon>
        <taxon>Rhizophoraceae</taxon>
        <taxon>Rhizophora</taxon>
    </lineage>
</organism>
<accession>A0A2P2NGV1</accession>
<proteinExistence type="predicted"/>
<name>A0A2P2NGV1_RHIMU</name>
<evidence type="ECO:0000313" key="1">
    <source>
        <dbReference type="EMBL" id="MBX41679.1"/>
    </source>
</evidence>
<sequence length="17" mass="2014">MTLAISVVYWFYMSICS</sequence>